<comment type="caution">
    <text evidence="9">The sequence shown here is derived from an EMBL/GenBank/DDBJ whole genome shotgun (WGS) entry which is preliminary data.</text>
</comment>
<dbReference type="InterPro" id="IPR027417">
    <property type="entry name" value="P-loop_NTPase"/>
</dbReference>
<evidence type="ECO:0000259" key="7">
    <source>
        <dbReference type="Pfam" id="PF13086"/>
    </source>
</evidence>
<protein>
    <submittedName>
        <fullName evidence="9">AAA domain-containing protein</fullName>
    </submittedName>
</protein>
<comment type="similarity">
    <text evidence="1">Belongs to the DNA2/NAM7 helicase family.</text>
</comment>
<dbReference type="InterPro" id="IPR050534">
    <property type="entry name" value="Coronavir_polyprotein_1ab"/>
</dbReference>
<gene>
    <name evidence="9" type="ORF">LX87_01024</name>
</gene>
<keyword evidence="6" id="KW-0175">Coiled coil</keyword>
<keyword evidence="5" id="KW-0067">ATP-binding</keyword>
<dbReference type="GO" id="GO:0016787">
    <property type="term" value="F:hydrolase activity"/>
    <property type="evidence" value="ECO:0007669"/>
    <property type="project" value="UniProtKB-KW"/>
</dbReference>
<dbReference type="Proteomes" id="UP000248790">
    <property type="component" value="Unassembled WGS sequence"/>
</dbReference>
<evidence type="ECO:0000259" key="8">
    <source>
        <dbReference type="Pfam" id="PF13087"/>
    </source>
</evidence>
<evidence type="ECO:0000313" key="10">
    <source>
        <dbReference type="Proteomes" id="UP000248790"/>
    </source>
</evidence>
<feature type="coiled-coil region" evidence="6">
    <location>
        <begin position="319"/>
        <end position="346"/>
    </location>
</feature>
<organism evidence="9 10">
    <name type="scientific">Larkinella arboricola</name>
    <dbReference type="NCBI Taxonomy" id="643671"/>
    <lineage>
        <taxon>Bacteria</taxon>
        <taxon>Pseudomonadati</taxon>
        <taxon>Bacteroidota</taxon>
        <taxon>Cytophagia</taxon>
        <taxon>Cytophagales</taxon>
        <taxon>Spirosomataceae</taxon>
        <taxon>Larkinella</taxon>
    </lineage>
</organism>
<evidence type="ECO:0000256" key="4">
    <source>
        <dbReference type="ARBA" id="ARBA00022806"/>
    </source>
</evidence>
<keyword evidence="3" id="KW-0378">Hydrolase</keyword>
<evidence type="ECO:0000256" key="5">
    <source>
        <dbReference type="ARBA" id="ARBA00022840"/>
    </source>
</evidence>
<reference evidence="9 10" key="1">
    <citation type="submission" date="2018-06" db="EMBL/GenBank/DDBJ databases">
        <title>Genomic Encyclopedia of Archaeal and Bacterial Type Strains, Phase II (KMG-II): from individual species to whole genera.</title>
        <authorList>
            <person name="Goeker M."/>
        </authorList>
    </citation>
    <scope>NUCLEOTIDE SEQUENCE [LARGE SCALE GENOMIC DNA]</scope>
    <source>
        <strain evidence="9 10">DSM 21851</strain>
    </source>
</reference>
<proteinExistence type="inferred from homology"/>
<dbReference type="AlphaFoldDB" id="A0A327XAL2"/>
<dbReference type="PANTHER" id="PTHR43788">
    <property type="entry name" value="DNA2/NAM7 HELICASE FAMILY MEMBER"/>
    <property type="match status" value="1"/>
</dbReference>
<feature type="domain" description="DNA2/NAM7 helicase-like C-terminal" evidence="8">
    <location>
        <begin position="658"/>
        <end position="773"/>
    </location>
</feature>
<evidence type="ECO:0000256" key="2">
    <source>
        <dbReference type="ARBA" id="ARBA00022741"/>
    </source>
</evidence>
<evidence type="ECO:0000256" key="1">
    <source>
        <dbReference type="ARBA" id="ARBA00007913"/>
    </source>
</evidence>
<evidence type="ECO:0000256" key="6">
    <source>
        <dbReference type="SAM" id="Coils"/>
    </source>
</evidence>
<keyword evidence="10" id="KW-1185">Reference proteome</keyword>
<dbReference type="InterPro" id="IPR047187">
    <property type="entry name" value="SF1_C_Upf1"/>
</dbReference>
<dbReference type="CDD" id="cd18808">
    <property type="entry name" value="SF1_C_Upf1"/>
    <property type="match status" value="1"/>
</dbReference>
<dbReference type="EMBL" id="QLMC01000001">
    <property type="protein sequence ID" value="RAK02903.1"/>
    <property type="molecule type" value="Genomic_DNA"/>
</dbReference>
<dbReference type="GO" id="GO:0005524">
    <property type="term" value="F:ATP binding"/>
    <property type="evidence" value="ECO:0007669"/>
    <property type="project" value="UniProtKB-KW"/>
</dbReference>
<dbReference type="Pfam" id="PF13087">
    <property type="entry name" value="AAA_12"/>
    <property type="match status" value="1"/>
</dbReference>
<dbReference type="OrthoDB" id="9757917at2"/>
<feature type="domain" description="DNA2/NAM7 helicase helicase" evidence="7">
    <location>
        <begin position="435"/>
        <end position="561"/>
    </location>
</feature>
<dbReference type="PANTHER" id="PTHR43788:SF16">
    <property type="entry name" value="HELICASE WITH ZINC FINGER 2"/>
    <property type="match status" value="1"/>
</dbReference>
<keyword evidence="2" id="KW-0547">Nucleotide-binding</keyword>
<sequence length="796" mass="92192">MNTEEIREIAIDSSSAYYNYLDQNEKGIQEVEVFELEYLESRDLFIKLRLSAKLFDTEALFFKNYRNNKKYDTGQVKVVEYDGDKNILLIKPSIELMDEFQNLKHSDIKVISDLKFLIQRVKTWFELNGADIALPLKTSSLKETFDSIRFIPGKEFQPSLNQKQSLENIFINPFSYVWGAPGTGKTQFVLSYAVLHYISNNKKVAILAPTNNSIEQVLRGVIKMTDKAGSDRTKILRLGTPSKKFAEEFPDVCEEKGVQKNLQEIDKQISILERVISYDNAIEEIKIKEKNLRIFDTLLYAYQKKLKIKDEVDNKINLKKRKEIDIKFKNEEIKKILNDKNIIERKKNSILYTVSKFFSSSSKYEDQLEVVQSKIINAYKDLDFYNYEYESLDRELNAEQVSFEKANSNVLNILSNLKGLFIEYTNYEPQIADLSEKNLEEVKSVIKSLLRKEKEEREIDSHLIQEYKQIPIQQIQYELTKYINLRNKLAAASTEERLKSVQVIACTLDGYIGRYTESKLNVDHIFLDEAGYANIIKTLTIFNHRVPVTLLGDHMQLPPVCEINDSDIKGEAKYKNMFLWAQSAIHLDHIFVRDRDTCLNQYLNNIPFNPIDIKKTSLNATYRFGNNLALILGQHVYNRQFTSLNPIGETQILYIDAKKIEGLKSRISSNEVQAIGKIVENLKRLNQEDFVILTPYKKQIKLLNTQLPKERNDLKILTVHGSQGREWDTVILSVVDTSDKWFVDSTILASKGLNLVNTAVSRAKKQLIIVCDKSYWINQNGQLLTDLIRNGKEIKN</sequence>
<dbReference type="GO" id="GO:0043139">
    <property type="term" value="F:5'-3' DNA helicase activity"/>
    <property type="evidence" value="ECO:0007669"/>
    <property type="project" value="TreeGrafter"/>
</dbReference>
<feature type="domain" description="DNA2/NAM7 helicase helicase" evidence="7">
    <location>
        <begin position="162"/>
        <end position="343"/>
    </location>
</feature>
<dbReference type="SUPFAM" id="SSF52540">
    <property type="entry name" value="P-loop containing nucleoside triphosphate hydrolases"/>
    <property type="match status" value="2"/>
</dbReference>
<dbReference type="Gene3D" id="3.40.50.300">
    <property type="entry name" value="P-loop containing nucleotide triphosphate hydrolases"/>
    <property type="match status" value="3"/>
</dbReference>
<accession>A0A327XAL2</accession>
<name>A0A327XAL2_LARAB</name>
<dbReference type="InterPro" id="IPR041679">
    <property type="entry name" value="DNA2/NAM7-like_C"/>
</dbReference>
<dbReference type="RefSeq" id="WP_111627059.1">
    <property type="nucleotide sequence ID" value="NZ_QLMC01000001.1"/>
</dbReference>
<feature type="coiled-coil region" evidence="6">
    <location>
        <begin position="389"/>
        <end position="452"/>
    </location>
</feature>
<evidence type="ECO:0000313" key="9">
    <source>
        <dbReference type="EMBL" id="RAK02903.1"/>
    </source>
</evidence>
<keyword evidence="4" id="KW-0347">Helicase</keyword>
<dbReference type="InterPro" id="IPR041677">
    <property type="entry name" value="DNA2/NAM7_AAA_11"/>
</dbReference>
<dbReference type="Pfam" id="PF13086">
    <property type="entry name" value="AAA_11"/>
    <property type="match status" value="2"/>
</dbReference>
<evidence type="ECO:0000256" key="3">
    <source>
        <dbReference type="ARBA" id="ARBA00022801"/>
    </source>
</evidence>